<keyword evidence="1" id="KW-0472">Membrane</keyword>
<evidence type="ECO:0000313" key="3">
    <source>
        <dbReference type="Proteomes" id="UP000001304"/>
    </source>
</evidence>
<keyword evidence="1" id="KW-1133">Transmembrane helix</keyword>
<evidence type="ECO:0008006" key="4">
    <source>
        <dbReference type="Google" id="ProtNLM"/>
    </source>
</evidence>
<feature type="transmembrane region" description="Helical" evidence="1">
    <location>
        <begin position="72"/>
        <end position="94"/>
    </location>
</feature>
<dbReference type="HOGENOM" id="CLU_1212648_0_0_2"/>
<reference evidence="2 3" key="1">
    <citation type="journal article" date="2010" name="Stand. Genomic Sci.">
        <title>Complete genome sequence of Ignisphaera aggregans type strain (AQ1.S1).</title>
        <authorList>
            <person name="Goker M."/>
            <person name="Held B."/>
            <person name="Lapidus A."/>
            <person name="Nolan M."/>
            <person name="Spring S."/>
            <person name="Yasawong M."/>
            <person name="Lucas S."/>
            <person name="Glavina Del Rio T."/>
            <person name="Tice H."/>
            <person name="Cheng J.F."/>
            <person name="Goodwin L."/>
            <person name="Tapia R."/>
            <person name="Pitluck S."/>
            <person name="Liolios K."/>
            <person name="Ivanova N."/>
            <person name="Mavromatis K."/>
            <person name="Mikhailova N."/>
            <person name="Pati A."/>
            <person name="Chen A."/>
            <person name="Palaniappan K."/>
            <person name="Brambilla E."/>
            <person name="Land M."/>
            <person name="Hauser L."/>
            <person name="Chang Y.J."/>
            <person name="Jeffries C.D."/>
            <person name="Brettin T."/>
            <person name="Detter J.C."/>
            <person name="Han C."/>
            <person name="Rohde M."/>
            <person name="Sikorski J."/>
            <person name="Woyke T."/>
            <person name="Bristow J."/>
            <person name="Eisen J.A."/>
            <person name="Markowitz V."/>
            <person name="Hugenholtz P."/>
            <person name="Kyrpides N.C."/>
            <person name="Klenk H.P."/>
        </authorList>
    </citation>
    <scope>NUCLEOTIDE SEQUENCE [LARGE SCALE GENOMIC DNA]</scope>
    <source>
        <strain evidence="3">DSM 17230 / JCM 13409 / AQ1.S1</strain>
    </source>
</reference>
<name>E0SRY7_IGNAA</name>
<feature type="transmembrane region" description="Helical" evidence="1">
    <location>
        <begin position="6"/>
        <end position="29"/>
    </location>
</feature>
<evidence type="ECO:0000256" key="1">
    <source>
        <dbReference type="SAM" id="Phobius"/>
    </source>
</evidence>
<gene>
    <name evidence="2" type="ordered locus">Igag_0499</name>
</gene>
<feature type="transmembrane region" description="Helical" evidence="1">
    <location>
        <begin position="208"/>
        <end position="228"/>
    </location>
</feature>
<organism evidence="2 3">
    <name type="scientific">Ignisphaera aggregans (strain DSM 17230 / JCM 13409 / AQ1.S1)</name>
    <dbReference type="NCBI Taxonomy" id="583356"/>
    <lineage>
        <taxon>Archaea</taxon>
        <taxon>Thermoproteota</taxon>
        <taxon>Thermoprotei</taxon>
        <taxon>Desulfurococcales</taxon>
        <taxon>Desulfurococcaceae</taxon>
        <taxon>Ignisphaera</taxon>
    </lineage>
</organism>
<keyword evidence="1" id="KW-0812">Transmembrane</keyword>
<feature type="transmembrane region" description="Helical" evidence="1">
    <location>
        <begin position="41"/>
        <end position="66"/>
    </location>
</feature>
<feature type="transmembrane region" description="Helical" evidence="1">
    <location>
        <begin position="134"/>
        <end position="154"/>
    </location>
</feature>
<dbReference type="BioCyc" id="IAGG583356:GHAH-503-MONOMER"/>
<protein>
    <recommendedName>
        <fullName evidence="4">QueT transporter family protein</fullName>
    </recommendedName>
</protein>
<proteinExistence type="predicted"/>
<dbReference type="STRING" id="583356.Igag_0499"/>
<evidence type="ECO:0000313" key="2">
    <source>
        <dbReference type="EMBL" id="ADM27337.1"/>
    </source>
</evidence>
<sequence>MSIRDIVLIVFSASLYALMGIATYLGIFAPAVGVVRFWPAVFIPAIFSEVFGPIVGGIGAAIGIFISDMYVHGNALLSLSVGVPANFIGFYLIGYILNRVKKDSKYLFIASIAIQFIPLIMTIALYFYGYLDTALFIIYTAITAIAIAVTLLALSIARRYILPRELLAYSIGLMVGSLYIGIGVWLFSQFFPLPSGERNLPVVASLLWFLWTYYTEIPFLLILTPPIVRAIERWYRRV</sequence>
<keyword evidence="3" id="KW-1185">Reference proteome</keyword>
<accession>E0SRY7</accession>
<dbReference type="KEGG" id="iag:Igag_0499"/>
<dbReference type="AlphaFoldDB" id="E0SRY7"/>
<dbReference type="Proteomes" id="UP000001304">
    <property type="component" value="Chromosome"/>
</dbReference>
<feature type="transmembrane region" description="Helical" evidence="1">
    <location>
        <begin position="166"/>
        <end position="188"/>
    </location>
</feature>
<dbReference type="Gene3D" id="1.10.1760.20">
    <property type="match status" value="1"/>
</dbReference>
<feature type="transmembrane region" description="Helical" evidence="1">
    <location>
        <begin position="106"/>
        <end position="128"/>
    </location>
</feature>
<dbReference type="EMBL" id="CP002098">
    <property type="protein sequence ID" value="ADM27337.1"/>
    <property type="molecule type" value="Genomic_DNA"/>
</dbReference>